<keyword evidence="3" id="KW-1185">Reference proteome</keyword>
<dbReference type="InterPro" id="IPR047811">
    <property type="entry name" value="CytC_ox_assmbl_put"/>
</dbReference>
<evidence type="ECO:0000313" key="3">
    <source>
        <dbReference type="Proteomes" id="UP001528672"/>
    </source>
</evidence>
<organism evidence="2 3">
    <name type="scientific">Curvibacter microcysteis</name>
    <dbReference type="NCBI Taxonomy" id="3026419"/>
    <lineage>
        <taxon>Bacteria</taxon>
        <taxon>Pseudomonadati</taxon>
        <taxon>Pseudomonadota</taxon>
        <taxon>Betaproteobacteria</taxon>
        <taxon>Burkholderiales</taxon>
        <taxon>Comamonadaceae</taxon>
        <taxon>Curvibacter</taxon>
    </lineage>
</organism>
<dbReference type="RefSeq" id="WP_273927587.1">
    <property type="nucleotide sequence ID" value="NZ_JAQSIN010000009.1"/>
</dbReference>
<evidence type="ECO:0000256" key="1">
    <source>
        <dbReference type="SAM" id="Phobius"/>
    </source>
</evidence>
<dbReference type="Proteomes" id="UP001528672">
    <property type="component" value="Unassembled WGS sequence"/>
</dbReference>
<reference evidence="2 3" key="1">
    <citation type="submission" date="2023-02" db="EMBL/GenBank/DDBJ databases">
        <title>Bacterial whole genome sequence for Curvibacter sp. HBC28.</title>
        <authorList>
            <person name="Le V."/>
            <person name="Ko S.-R."/>
            <person name="Ahn C.-Y."/>
            <person name="Oh H.-M."/>
        </authorList>
    </citation>
    <scope>NUCLEOTIDE SEQUENCE [LARGE SCALE GENOMIC DNA]</scope>
    <source>
        <strain evidence="2 3">HBC28</strain>
    </source>
</reference>
<feature type="transmembrane region" description="Helical" evidence="1">
    <location>
        <begin position="12"/>
        <end position="33"/>
    </location>
</feature>
<comment type="caution">
    <text evidence="2">The sequence shown here is derived from an EMBL/GenBank/DDBJ whole genome shotgun (WGS) entry which is preliminary data.</text>
</comment>
<dbReference type="NCBIfam" id="NF038351">
    <property type="entry name" value="cyt_ox_assem_30"/>
    <property type="match status" value="1"/>
</dbReference>
<accession>A0ABT5ML03</accession>
<sequence>MNAEQKKNNLRLALILASIAAVFFVGFMAKMILLSQH</sequence>
<evidence type="ECO:0000313" key="2">
    <source>
        <dbReference type="EMBL" id="MDD0815895.1"/>
    </source>
</evidence>
<keyword evidence="1" id="KW-0472">Membrane</keyword>
<keyword evidence="1" id="KW-0812">Transmembrane</keyword>
<dbReference type="EMBL" id="JAQSIO010000005">
    <property type="protein sequence ID" value="MDD0815895.1"/>
    <property type="molecule type" value="Genomic_DNA"/>
</dbReference>
<proteinExistence type="predicted"/>
<name>A0ABT5ML03_9BURK</name>
<protein>
    <submittedName>
        <fullName evidence="2">Cytochrome oxidase small assembly protein</fullName>
    </submittedName>
</protein>
<gene>
    <name evidence="2" type="ORF">PSQ39_14760</name>
</gene>
<keyword evidence="1" id="KW-1133">Transmembrane helix</keyword>